<sequence>MAAQLSQQYAFRAQKSIGLVGGVPDFKPVEGFATPDATARTYAYSADGRLYAYALPTVVRIFQAEGAQLLQELALPNVIEFRFSPRGTYISTWERPVKLEDGAQHKNLRIFSVSTGEELVALSQKSQEGWDLQYTTSESHAVRLVGQEIQVFRPAEWGKGVADKLKVEGAGSITLSPGLNPSLAVFIPEKKGAPASVRVYSLVALASAPTCQKTFYKADRCQIKWNMLGTQALVLTQTEVDNSNKSYYGETGMYLLSAAGNFDCRVSLDKEGPIHDFAWSPNSKEFGVVYGYMPAKTTLFDQRVRAVHSFDAAPYNFISFNPQGRLLALAGFGNLAGKLDIYDRRSLSNPNSSKLCTIDAPNTSHCEWSPDGRFLLTATLSPRLRVDNGIKIWHASGNLVHVQMTDELYQASWRPILVDQVPPIPTSGPNNGVGISPQPSPAMRQLEALGNLKKSPPPGAKPAGAYRPPGARGLATPAIFKREDEGGMPSRPGSGANTPRAYSPAPNGSGRGGRYVPGAAASNDARLNGNNSSPSPRPGQARNDSGGKDKGEGRKRNKGAKKGNNAEKNANGGANGRPSIELPPPPAGFNGNGTANGAQPHPEIEAGLMTPVTPGGDGSLDPIAKKVRNLTKKLKAIEELKEKSKRGERLEATQNKELRQIGFIYLAQDTSAKTLYELGMHYRTIKIGEKKYDVLFVQLSIRGFIRVCRITITPYSYAFDAEKDTPASANSKTYCEHESHSKAAPQWLTKPSGLTDARYTLDQPWHSEEFGSSNGEHALTSEAQKSRRYSLGSQYASEKQRGDLTYKENKPLGSPTHARRSSSGDVMGDRRPSSLRRYSGRIVSDNSGGNPSFLEALKRSSRNSSTTSLDDFVESQAARPLSEGLTQASSALAPAPTLSFTLDLSPIIEDLHVFENIGLGPGLPSLQSLATIGADCSGEERVYSPSAGENDVFGAQLFVEEVQEEQEDQPVVLQPVEAVLEHSETELPQLSFPLPPLVSAQGTSRKPSLVLHRASVVLDEDQSLAHLPALTLTKPTPELSSVPVFENANPHLPSLPEHSFDQDPMDLCPALKPTVTTAGQSVSSLSLPSALALGPHSYSPTASIASANVHSSPTPKSTLAPILSSRPVTVRSSTSISALPNAASSSMHRLRVWWYLGGDDDANDGSKTKEKQDKKAKARFSWLSPRIKKETNAPKSTRKRLSLSVLPGIGKRLSLVMPMVTTQTVTTVEKSGHQDQEDIAGVDEFGRRETCRT</sequence>
<feature type="compositionally biased region" description="Basic and acidic residues" evidence="8">
    <location>
        <begin position="545"/>
        <end position="554"/>
    </location>
</feature>
<evidence type="ECO:0000259" key="9">
    <source>
        <dbReference type="Pfam" id="PF08662"/>
    </source>
</evidence>
<comment type="similarity">
    <text evidence="1">Belongs to the WD repeat EIF2A family.</text>
</comment>
<evidence type="ECO:0000256" key="2">
    <source>
        <dbReference type="ARBA" id="ARBA00013819"/>
    </source>
</evidence>
<evidence type="ECO:0000256" key="1">
    <source>
        <dbReference type="ARBA" id="ARBA00009573"/>
    </source>
</evidence>
<organism evidence="10 11">
    <name type="scientific">Marasmius tenuissimus</name>
    <dbReference type="NCBI Taxonomy" id="585030"/>
    <lineage>
        <taxon>Eukaryota</taxon>
        <taxon>Fungi</taxon>
        <taxon>Dikarya</taxon>
        <taxon>Basidiomycota</taxon>
        <taxon>Agaricomycotina</taxon>
        <taxon>Agaricomycetes</taxon>
        <taxon>Agaricomycetidae</taxon>
        <taxon>Agaricales</taxon>
        <taxon>Marasmiineae</taxon>
        <taxon>Marasmiaceae</taxon>
        <taxon>Marasmius</taxon>
    </lineage>
</organism>
<comment type="caution">
    <text evidence="10">The sequence shown here is derived from an EMBL/GenBank/DDBJ whole genome shotgun (WGS) entry which is preliminary data.</text>
</comment>
<dbReference type="SUPFAM" id="SSF82171">
    <property type="entry name" value="DPP6 N-terminal domain-like"/>
    <property type="match status" value="1"/>
</dbReference>
<dbReference type="PANTHER" id="PTHR13227:SF0">
    <property type="entry name" value="EUKARYOTIC TRANSLATION INITIATION FACTOR 2A"/>
    <property type="match status" value="1"/>
</dbReference>
<reference evidence="10 11" key="1">
    <citation type="submission" date="2024-05" db="EMBL/GenBank/DDBJ databases">
        <title>A draft genome resource for the thread blight pathogen Marasmius tenuissimus strain MS-2.</title>
        <authorList>
            <person name="Yulfo-Soto G.E."/>
            <person name="Baruah I.K."/>
            <person name="Amoako-Attah I."/>
            <person name="Bukari Y."/>
            <person name="Meinhardt L.W."/>
            <person name="Bailey B.A."/>
            <person name="Cohen S.P."/>
        </authorList>
    </citation>
    <scope>NUCLEOTIDE SEQUENCE [LARGE SCALE GENOMIC DNA]</scope>
    <source>
        <strain evidence="10 11">MS-2</strain>
    </source>
</reference>
<evidence type="ECO:0000256" key="5">
    <source>
        <dbReference type="ARBA" id="ARBA00022737"/>
    </source>
</evidence>
<feature type="compositionally biased region" description="Basic and acidic residues" evidence="8">
    <location>
        <begin position="798"/>
        <end position="810"/>
    </location>
</feature>
<evidence type="ECO:0000313" key="11">
    <source>
        <dbReference type="Proteomes" id="UP001437256"/>
    </source>
</evidence>
<dbReference type="EMBL" id="JBBXMP010000041">
    <property type="protein sequence ID" value="KAL0065907.1"/>
    <property type="molecule type" value="Genomic_DNA"/>
</dbReference>
<keyword evidence="5" id="KW-0677">Repeat</keyword>
<feature type="compositionally biased region" description="Low complexity" evidence="8">
    <location>
        <begin position="562"/>
        <end position="572"/>
    </location>
</feature>
<feature type="compositionally biased region" description="Low complexity" evidence="8">
    <location>
        <begin position="588"/>
        <end position="598"/>
    </location>
</feature>
<dbReference type="InterPro" id="IPR011387">
    <property type="entry name" value="TIF2A"/>
</dbReference>
<evidence type="ECO:0000256" key="6">
    <source>
        <dbReference type="ARBA" id="ARBA00022845"/>
    </source>
</evidence>
<dbReference type="Proteomes" id="UP001437256">
    <property type="component" value="Unassembled WGS sequence"/>
</dbReference>
<evidence type="ECO:0000256" key="7">
    <source>
        <dbReference type="ARBA" id="ARBA00022917"/>
    </source>
</evidence>
<dbReference type="Pfam" id="PF08662">
    <property type="entry name" value="eIF2A"/>
    <property type="match status" value="1"/>
</dbReference>
<dbReference type="PANTHER" id="PTHR13227">
    <property type="entry name" value="EUKARYOTIC TRANSLATION INITIATION FACTOR 2A"/>
    <property type="match status" value="1"/>
</dbReference>
<feature type="compositionally biased region" description="Basic and acidic residues" evidence="8">
    <location>
        <begin position="1244"/>
        <end position="1253"/>
    </location>
</feature>
<keyword evidence="4" id="KW-0853">WD repeat</keyword>
<feature type="region of interest" description="Disordered" evidence="8">
    <location>
        <begin position="1229"/>
        <end position="1253"/>
    </location>
</feature>
<keyword evidence="11" id="KW-1185">Reference proteome</keyword>
<accession>A0ABR3A019</accession>
<name>A0ABR3A019_9AGAR</name>
<feature type="domain" description="Translation initiation factor beta propellor-like" evidence="9">
    <location>
        <begin position="213"/>
        <end position="411"/>
    </location>
</feature>
<keyword evidence="3" id="KW-0396">Initiation factor</keyword>
<dbReference type="InterPro" id="IPR015943">
    <property type="entry name" value="WD40/YVTN_repeat-like_dom_sf"/>
</dbReference>
<dbReference type="InterPro" id="IPR013979">
    <property type="entry name" value="TIF_beta_prop-like"/>
</dbReference>
<protein>
    <recommendedName>
        <fullName evidence="2">Eukaryotic translation initiation factor 2A</fullName>
    </recommendedName>
</protein>
<feature type="region of interest" description="Disordered" evidence="8">
    <location>
        <begin position="451"/>
        <end position="604"/>
    </location>
</feature>
<feature type="region of interest" description="Disordered" evidence="8">
    <location>
        <begin position="765"/>
        <end position="851"/>
    </location>
</feature>
<keyword evidence="6" id="KW-0810">Translation regulation</keyword>
<evidence type="ECO:0000256" key="4">
    <source>
        <dbReference type="ARBA" id="ARBA00022574"/>
    </source>
</evidence>
<feature type="compositionally biased region" description="Low complexity" evidence="8">
    <location>
        <begin position="461"/>
        <end position="473"/>
    </location>
</feature>
<proteinExistence type="inferred from homology"/>
<feature type="region of interest" description="Disordered" evidence="8">
    <location>
        <begin position="728"/>
        <end position="748"/>
    </location>
</feature>
<dbReference type="Gene3D" id="2.130.10.10">
    <property type="entry name" value="YVTN repeat-like/Quinoprotein amine dehydrogenase"/>
    <property type="match status" value="1"/>
</dbReference>
<evidence type="ECO:0000256" key="3">
    <source>
        <dbReference type="ARBA" id="ARBA00022540"/>
    </source>
</evidence>
<keyword evidence="7" id="KW-0648">Protein biosynthesis</keyword>
<evidence type="ECO:0000313" key="10">
    <source>
        <dbReference type="EMBL" id="KAL0065907.1"/>
    </source>
</evidence>
<evidence type="ECO:0000256" key="8">
    <source>
        <dbReference type="SAM" id="MobiDB-lite"/>
    </source>
</evidence>
<gene>
    <name evidence="10" type="ORF">AAF712_007033</name>
</gene>